<sequence>MTTTRPTTRRLLAAVALCAALLAGTLASAPAGAQSQENTTYVRSLYADLLDRVNTTGDDAGVAYWANRLDRRSEPRVFTVQQLMKAGSEYYGQIVDINYALFLDRTADPGGRDFYVQGWRNRRFTLERVVTTLGGSNEYYNRQGATTASFVDAIYFDVLGRRADDGGRQFGIDYVSSRGGGVSGRGQYVALLVRSREKRGQVVDDAFGTFLGRAPTAQERQQFVDALTPTGLRREDFDAQLVASTEYYSRNS</sequence>
<keyword evidence="1" id="KW-0732">Signal</keyword>
<name>A0AAE9YBV6_9ACTN</name>
<evidence type="ECO:0000256" key="1">
    <source>
        <dbReference type="SAM" id="SignalP"/>
    </source>
</evidence>
<dbReference type="InterPro" id="IPR006311">
    <property type="entry name" value="TAT_signal"/>
</dbReference>
<dbReference type="EMBL" id="CP116942">
    <property type="protein sequence ID" value="WCO68283.1"/>
    <property type="molecule type" value="Genomic_DNA"/>
</dbReference>
<organism evidence="2 3">
    <name type="scientific">Iamia majanohamensis</name>
    <dbReference type="NCBI Taxonomy" id="467976"/>
    <lineage>
        <taxon>Bacteria</taxon>
        <taxon>Bacillati</taxon>
        <taxon>Actinomycetota</taxon>
        <taxon>Acidimicrobiia</taxon>
        <taxon>Acidimicrobiales</taxon>
        <taxon>Iamiaceae</taxon>
        <taxon>Iamia</taxon>
    </lineage>
</organism>
<accession>A0AAE9YBV6</accession>
<proteinExistence type="predicted"/>
<evidence type="ECO:0000313" key="2">
    <source>
        <dbReference type="EMBL" id="WCO68283.1"/>
    </source>
</evidence>
<dbReference type="RefSeq" id="WP_272737800.1">
    <property type="nucleotide sequence ID" value="NZ_CP116942.1"/>
</dbReference>
<feature type="signal peptide" evidence="1">
    <location>
        <begin position="1"/>
        <end position="33"/>
    </location>
</feature>
<evidence type="ECO:0008006" key="4">
    <source>
        <dbReference type="Google" id="ProtNLM"/>
    </source>
</evidence>
<dbReference type="AlphaFoldDB" id="A0AAE9YBV6"/>
<feature type="chain" id="PRO_5042281370" description="DUF4214 domain-containing protein" evidence="1">
    <location>
        <begin position="34"/>
        <end position="252"/>
    </location>
</feature>
<reference evidence="2" key="1">
    <citation type="submission" date="2023-01" db="EMBL/GenBank/DDBJ databases">
        <title>The diversity of Class Acidimicrobiia in South China Sea sediment environments and the proposal of Iamia marina sp. nov., a novel species of the genus Iamia.</title>
        <authorList>
            <person name="He Y."/>
            <person name="Tian X."/>
        </authorList>
    </citation>
    <scope>NUCLEOTIDE SEQUENCE</scope>
    <source>
        <strain evidence="2">DSM 19957</strain>
    </source>
</reference>
<evidence type="ECO:0000313" key="3">
    <source>
        <dbReference type="Proteomes" id="UP001216390"/>
    </source>
</evidence>
<gene>
    <name evidence="2" type="ORF">PO878_06025</name>
</gene>
<dbReference type="KEGG" id="ima:PO878_06025"/>
<dbReference type="Proteomes" id="UP001216390">
    <property type="component" value="Chromosome"/>
</dbReference>
<protein>
    <recommendedName>
        <fullName evidence="4">DUF4214 domain-containing protein</fullName>
    </recommendedName>
</protein>
<keyword evidence="3" id="KW-1185">Reference proteome</keyword>
<dbReference type="PROSITE" id="PS51318">
    <property type="entry name" value="TAT"/>
    <property type="match status" value="1"/>
</dbReference>